<organism evidence="3 4">
    <name type="scientific">Microbacterium faecale</name>
    <dbReference type="NCBI Taxonomy" id="1804630"/>
    <lineage>
        <taxon>Bacteria</taxon>
        <taxon>Bacillati</taxon>
        <taxon>Actinomycetota</taxon>
        <taxon>Actinomycetes</taxon>
        <taxon>Micrococcales</taxon>
        <taxon>Microbacteriaceae</taxon>
        <taxon>Microbacterium</taxon>
    </lineage>
</organism>
<dbReference type="RefSeq" id="WP_188712297.1">
    <property type="nucleotide sequence ID" value="NZ_BMHO01000001.1"/>
</dbReference>
<dbReference type="Gene3D" id="3.40.50.1240">
    <property type="entry name" value="Phosphoglycerate mutase-like"/>
    <property type="match status" value="1"/>
</dbReference>
<name>A0A916YDA6_9MICO</name>
<feature type="binding site" evidence="2">
    <location>
        <position position="58"/>
    </location>
    <ligand>
        <name>substrate</name>
    </ligand>
</feature>
<dbReference type="InterPro" id="IPR001345">
    <property type="entry name" value="PG/BPGM_mutase_AS"/>
</dbReference>
<dbReference type="InterPro" id="IPR013078">
    <property type="entry name" value="His_Pase_superF_clade-1"/>
</dbReference>
<protein>
    <submittedName>
        <fullName evidence="3">Phosphatase PhoE</fullName>
    </submittedName>
</protein>
<proteinExistence type="predicted"/>
<dbReference type="InterPro" id="IPR050275">
    <property type="entry name" value="PGM_Phosphatase"/>
</dbReference>
<dbReference type="CDD" id="cd07067">
    <property type="entry name" value="HP_PGM_like"/>
    <property type="match status" value="1"/>
</dbReference>
<dbReference type="GO" id="GO:0016791">
    <property type="term" value="F:phosphatase activity"/>
    <property type="evidence" value="ECO:0007669"/>
    <property type="project" value="TreeGrafter"/>
</dbReference>
<evidence type="ECO:0000313" key="4">
    <source>
        <dbReference type="Proteomes" id="UP000633205"/>
    </source>
</evidence>
<accession>A0A916YDA6</accession>
<dbReference type="GO" id="GO:0005737">
    <property type="term" value="C:cytoplasm"/>
    <property type="evidence" value="ECO:0007669"/>
    <property type="project" value="TreeGrafter"/>
</dbReference>
<feature type="active site" description="Proton donor/acceptor" evidence="1">
    <location>
        <position position="83"/>
    </location>
</feature>
<dbReference type="PANTHER" id="PTHR48100">
    <property type="entry name" value="BROAD-SPECIFICITY PHOSPHATASE YOR283W-RELATED"/>
    <property type="match status" value="1"/>
</dbReference>
<reference evidence="3" key="2">
    <citation type="submission" date="2020-09" db="EMBL/GenBank/DDBJ databases">
        <authorList>
            <person name="Sun Q."/>
            <person name="Zhou Y."/>
        </authorList>
    </citation>
    <scope>NUCLEOTIDE SEQUENCE</scope>
    <source>
        <strain evidence="3">CGMCC 1.15152</strain>
    </source>
</reference>
<dbReference type="PANTHER" id="PTHR48100:SF59">
    <property type="entry name" value="ADENOSYLCOBALAMIN_ALPHA-RIBAZOLE PHOSPHATASE"/>
    <property type="match status" value="1"/>
</dbReference>
<feature type="binding site" evidence="2">
    <location>
        <begin position="83"/>
        <end position="86"/>
    </location>
    <ligand>
        <name>substrate</name>
    </ligand>
</feature>
<sequence>MTLIALVRHGETDWNRAGRVQGHSDIPLNDTGRAQAAAAGEALRGGDYTHLFASPLVRAKETAEIIGRTIGLGDPHLRDGLRERNYGAAEGLLVADFWQRFPGGRDVPDAETVDDLRERAFATLEEIADIAGDDPVVAVAHGGLIGQVLRHITDGELPRPDERIGNGSQQIIELTSAGARVIGYHGSPR</sequence>
<dbReference type="SMART" id="SM00855">
    <property type="entry name" value="PGAM"/>
    <property type="match status" value="1"/>
</dbReference>
<dbReference type="Proteomes" id="UP000633205">
    <property type="component" value="Unassembled WGS sequence"/>
</dbReference>
<gene>
    <name evidence="3" type="primary">phoE</name>
    <name evidence="3" type="ORF">GCM10010915_22320</name>
</gene>
<dbReference type="InterPro" id="IPR029033">
    <property type="entry name" value="His_PPase_superfam"/>
</dbReference>
<comment type="caution">
    <text evidence="3">The sequence shown here is derived from an EMBL/GenBank/DDBJ whole genome shotgun (WGS) entry which is preliminary data.</text>
</comment>
<dbReference type="PROSITE" id="PS00175">
    <property type="entry name" value="PG_MUTASE"/>
    <property type="match status" value="1"/>
</dbReference>
<evidence type="ECO:0000256" key="1">
    <source>
        <dbReference type="PIRSR" id="PIRSR613078-1"/>
    </source>
</evidence>
<dbReference type="SUPFAM" id="SSF53254">
    <property type="entry name" value="Phosphoglycerate mutase-like"/>
    <property type="match status" value="1"/>
</dbReference>
<feature type="binding site" evidence="2">
    <location>
        <begin position="8"/>
        <end position="15"/>
    </location>
    <ligand>
        <name>substrate</name>
    </ligand>
</feature>
<evidence type="ECO:0000256" key="2">
    <source>
        <dbReference type="PIRSR" id="PIRSR613078-2"/>
    </source>
</evidence>
<evidence type="ECO:0000313" key="3">
    <source>
        <dbReference type="EMBL" id="GGD40988.1"/>
    </source>
</evidence>
<feature type="active site" description="Tele-phosphohistidine intermediate" evidence="1">
    <location>
        <position position="9"/>
    </location>
</feature>
<reference evidence="3" key="1">
    <citation type="journal article" date="2014" name="Int. J. Syst. Evol. Microbiol.">
        <title>Complete genome sequence of Corynebacterium casei LMG S-19264T (=DSM 44701T), isolated from a smear-ripened cheese.</title>
        <authorList>
            <consortium name="US DOE Joint Genome Institute (JGI-PGF)"/>
            <person name="Walter F."/>
            <person name="Albersmeier A."/>
            <person name="Kalinowski J."/>
            <person name="Ruckert C."/>
        </authorList>
    </citation>
    <scope>NUCLEOTIDE SEQUENCE</scope>
    <source>
        <strain evidence="3">CGMCC 1.15152</strain>
    </source>
</reference>
<keyword evidence="4" id="KW-1185">Reference proteome</keyword>
<dbReference type="Pfam" id="PF00300">
    <property type="entry name" value="His_Phos_1"/>
    <property type="match status" value="1"/>
</dbReference>
<dbReference type="AlphaFoldDB" id="A0A916YDA6"/>
<dbReference type="EMBL" id="BMHO01000001">
    <property type="protein sequence ID" value="GGD40988.1"/>
    <property type="molecule type" value="Genomic_DNA"/>
</dbReference>